<keyword evidence="4" id="KW-1185">Reference proteome</keyword>
<dbReference type="PANTHER" id="PTHR34153:SF2">
    <property type="entry name" value="SI:CH211-262H13.3-RELATED"/>
    <property type="match status" value="1"/>
</dbReference>
<dbReference type="InterPro" id="IPR032071">
    <property type="entry name" value="DUF4806"/>
</dbReference>
<feature type="compositionally biased region" description="Polar residues" evidence="1">
    <location>
        <begin position="1"/>
        <end position="11"/>
    </location>
</feature>
<accession>A0A7M5V3C6</accession>
<proteinExistence type="predicted"/>
<evidence type="ECO:0000313" key="3">
    <source>
        <dbReference type="EnsemblMetazoa" id="CLYHEMP005426.1"/>
    </source>
</evidence>
<protein>
    <recommendedName>
        <fullName evidence="2">DUF4806 domain-containing protein</fullName>
    </recommendedName>
</protein>
<organism evidence="3 4">
    <name type="scientific">Clytia hemisphaerica</name>
    <dbReference type="NCBI Taxonomy" id="252671"/>
    <lineage>
        <taxon>Eukaryota</taxon>
        <taxon>Metazoa</taxon>
        <taxon>Cnidaria</taxon>
        <taxon>Hydrozoa</taxon>
        <taxon>Hydroidolina</taxon>
        <taxon>Leptothecata</taxon>
        <taxon>Obeliida</taxon>
        <taxon>Clytiidae</taxon>
        <taxon>Clytia</taxon>
    </lineage>
</organism>
<dbReference type="OrthoDB" id="8938296at2759"/>
<dbReference type="Proteomes" id="UP000594262">
    <property type="component" value="Unplaced"/>
</dbReference>
<dbReference type="Pfam" id="PF16064">
    <property type="entry name" value="DUF4806"/>
    <property type="match status" value="1"/>
</dbReference>
<dbReference type="PANTHER" id="PTHR34153">
    <property type="entry name" value="SI:CH211-262H13.3-RELATED-RELATED"/>
    <property type="match status" value="1"/>
</dbReference>
<dbReference type="AlphaFoldDB" id="A0A7M5V3C6"/>
<sequence>KEGTQERPSSSKNKDQYPLSEAAFQRKMVKLLLDSKSEIRKNNRQHAENLYNRGAPAKCTTIEQLLQFEKKLDNQEEYNKLIDLFMTVGGKDLRLVIRRMLQLITTNEVLSCINWDGNGDKISFNKKLKNIFQALVACASQKFKTTQENVKTKLQLVLKDAPDREGGL</sequence>
<evidence type="ECO:0000313" key="4">
    <source>
        <dbReference type="Proteomes" id="UP000594262"/>
    </source>
</evidence>
<reference evidence="3" key="1">
    <citation type="submission" date="2021-01" db="UniProtKB">
        <authorList>
            <consortium name="EnsemblMetazoa"/>
        </authorList>
    </citation>
    <scope>IDENTIFICATION</scope>
</reference>
<dbReference type="EnsemblMetazoa" id="CLYHEMT005426.1">
    <property type="protein sequence ID" value="CLYHEMP005426.1"/>
    <property type="gene ID" value="CLYHEMG005426"/>
</dbReference>
<evidence type="ECO:0000259" key="2">
    <source>
        <dbReference type="Pfam" id="PF16064"/>
    </source>
</evidence>
<feature type="domain" description="DUF4806" evidence="2">
    <location>
        <begin position="61"/>
        <end position="126"/>
    </location>
</feature>
<evidence type="ECO:0000256" key="1">
    <source>
        <dbReference type="SAM" id="MobiDB-lite"/>
    </source>
</evidence>
<name>A0A7M5V3C6_9CNID</name>
<feature type="region of interest" description="Disordered" evidence="1">
    <location>
        <begin position="1"/>
        <end position="20"/>
    </location>
</feature>